<feature type="domain" description="Bacteriophage P22 tailspike N-terminal" evidence="1">
    <location>
        <begin position="1"/>
        <end position="113"/>
    </location>
</feature>
<gene>
    <name evidence="3" type="ORF">V9Z47_16675</name>
</gene>
<dbReference type="Proteomes" id="UP001383096">
    <property type="component" value="Chromosome"/>
</dbReference>
<dbReference type="FunFam" id="2.170.14.10:FF:000001">
    <property type="entry name" value="Tail spike protein"/>
    <property type="match status" value="1"/>
</dbReference>
<feature type="domain" description="Phage tail protein C-terminal" evidence="2">
    <location>
        <begin position="739"/>
        <end position="872"/>
    </location>
</feature>
<dbReference type="InterPro" id="IPR036730">
    <property type="entry name" value="P22_tailspike_N_sf"/>
</dbReference>
<dbReference type="AlphaFoldDB" id="A0AAX4L790"/>
<sequence length="895" mass="97548">MTDITANVIVSMPSQLFTMARSFKAVANGKIYIGKIDTDPVNPENQIQVYVENEDGSHVPVAQPIVINAAGYPVYNGQIAKFVTVQGHSMAVYDAYGTQQFYFPNVLKYDPDQSLKYVEGALLVTDLGNGTFKNSRKDVAIGDNLTGTNFIRINGGVYKCTPVATGIVTEIKHRYIIAGGVKSYLSHISRHVSGTRRPLNWKLEFSIIDDEITADLKDQYGYTTMGFQGIYIDSNDGMVYIGWQTLDPASVWVTVHDWVTGALVTRLHFPNNVGAPEGIHVYRVAGQRYILLPYSPSRTIRIYPIEDPRTLVDKTQITNFTESTRLGVRYQFSGFGNTLIYENADMGWPKIFDVETGVSNIFNTLDINSLIEGSYSPMGTITVDANVGGRGAGKPKRQGVALGSQRIFAGIGASTTAGSGNTFAGLQGYIEYSLNGSELGQYLLSPADFKTYWDSYSGKSVYSTENEGVQSCDISGSEELYLLQSIRYDNGGGSNYRTLNIIRANCPSNEPGTVDMTPLSNASSQLFNPRGRVINAGRHPVNPADGIALFTSAQAICDYLRNTDAGRYVTYLEQDMPLFEGGPSAPGQMTLPAFCLLQIDFINGDTWEITVNGTNRANNYTGRISKNGGYNSFTKVSSRSMSILGSPGLVDVSIRSPNSLNLPEFAGDWSTGVSIGAAGGVTNWQPEGTGNGALWESGYAKNRVLQIFMSTTSKLFFRYADDAIRAGNTGWAEAWSSLNTTVDSSGFIKKASPVVKIFSDGSSETNRESDGVTVTRLALGEYLIEGCVGLNADASWGGIDGGFEIPQDRNKQPLIWLDYVVNQDGSVLVKTFHRTHDNSPVFARNDIPGVSNGDPIDIPANQFVSVRVQMPEDSAWNKLKEQLNKAELIEDDVVE</sequence>
<dbReference type="InterPro" id="IPR009093">
    <property type="entry name" value="P22_tailspike_N"/>
</dbReference>
<organism evidence="3 4">
    <name type="scientific">Escherichia coli</name>
    <dbReference type="NCBI Taxonomy" id="562"/>
    <lineage>
        <taxon>Bacteria</taxon>
        <taxon>Pseudomonadati</taxon>
        <taxon>Pseudomonadota</taxon>
        <taxon>Gammaproteobacteria</taxon>
        <taxon>Enterobacterales</taxon>
        <taxon>Enterobacteriaceae</taxon>
        <taxon>Escherichia</taxon>
    </lineage>
</organism>
<evidence type="ECO:0000259" key="1">
    <source>
        <dbReference type="Pfam" id="PF09008"/>
    </source>
</evidence>
<evidence type="ECO:0000313" key="4">
    <source>
        <dbReference type="Proteomes" id="UP001383096"/>
    </source>
</evidence>
<protein>
    <submittedName>
        <fullName evidence="3">Phage head-binding domain-containing protein</fullName>
    </submittedName>
</protein>
<accession>A0AAX4L790</accession>
<evidence type="ECO:0000313" key="3">
    <source>
        <dbReference type="EMBL" id="WWX69757.1"/>
    </source>
</evidence>
<dbReference type="EMBL" id="CP146670">
    <property type="protein sequence ID" value="WWX69757.1"/>
    <property type="molecule type" value="Genomic_DNA"/>
</dbReference>
<dbReference type="Pfam" id="PF25670">
    <property type="entry name" value="Phage_tail_C_2"/>
    <property type="match status" value="1"/>
</dbReference>
<dbReference type="SUPFAM" id="SSF51327">
    <property type="entry name" value="Head-binding domain of phage P22 tailspike protein"/>
    <property type="match status" value="1"/>
</dbReference>
<name>A0AAX4L790_ECOLX</name>
<evidence type="ECO:0000259" key="2">
    <source>
        <dbReference type="Pfam" id="PF25670"/>
    </source>
</evidence>
<dbReference type="Pfam" id="PF09008">
    <property type="entry name" value="Head_binding"/>
    <property type="match status" value="1"/>
</dbReference>
<dbReference type="InterPro" id="IPR058008">
    <property type="entry name" value="Gp26_C"/>
</dbReference>
<proteinExistence type="predicted"/>
<dbReference type="RefSeq" id="WP_000129894.1">
    <property type="nucleotide sequence ID" value="NZ_CP146670.1"/>
</dbReference>
<dbReference type="Gene3D" id="2.170.14.10">
    <property type="entry name" value="Phage P22 tailspike-like, N-terminal domain"/>
    <property type="match status" value="1"/>
</dbReference>
<reference evidence="3" key="1">
    <citation type="submission" date="2024-03" db="EMBL/GenBank/DDBJ databases">
        <title>Epithelial relay of microbial signals coordinates intestinal macrophage supported barrier repair.</title>
        <authorList>
            <person name="Tsai M.T."/>
        </authorList>
    </citation>
    <scope>NUCLEOTIDE SEQUENCE</scope>
    <source>
        <strain evidence="3">MS 21-1</strain>
    </source>
</reference>